<evidence type="ECO:0000313" key="2">
    <source>
        <dbReference type="EMBL" id="CAD8102594.1"/>
    </source>
</evidence>
<protein>
    <recommendedName>
        <fullName evidence="4">NAD(P)(+)--arginine ADP-ribosyltransferase</fullName>
    </recommendedName>
</protein>
<name>A0A8S1PHR1_PARPR</name>
<organism evidence="2 3">
    <name type="scientific">Paramecium primaurelia</name>
    <dbReference type="NCBI Taxonomy" id="5886"/>
    <lineage>
        <taxon>Eukaryota</taxon>
        <taxon>Sar</taxon>
        <taxon>Alveolata</taxon>
        <taxon>Ciliophora</taxon>
        <taxon>Intramacronucleata</taxon>
        <taxon>Oligohymenophorea</taxon>
        <taxon>Peniculida</taxon>
        <taxon>Parameciidae</taxon>
        <taxon>Paramecium</taxon>
    </lineage>
</organism>
<dbReference type="EMBL" id="CAJJDM010000121">
    <property type="protein sequence ID" value="CAD8102594.1"/>
    <property type="molecule type" value="Genomic_DNA"/>
</dbReference>
<reference evidence="2" key="1">
    <citation type="submission" date="2021-01" db="EMBL/GenBank/DDBJ databases">
        <authorList>
            <consortium name="Genoscope - CEA"/>
            <person name="William W."/>
        </authorList>
    </citation>
    <scope>NUCLEOTIDE SEQUENCE</scope>
</reference>
<proteinExistence type="predicted"/>
<dbReference type="OMA" id="INIMASQ"/>
<comment type="caution">
    <text evidence="2">The sequence shown here is derived from an EMBL/GenBank/DDBJ whole genome shotgun (WGS) entry which is preliminary data.</text>
</comment>
<evidence type="ECO:0008006" key="4">
    <source>
        <dbReference type="Google" id="ProtNLM"/>
    </source>
</evidence>
<sequence length="501" mass="59475">MDQFYQKNQEYPIIIWTDSQISNWENKLYCEKLQTDYQNAFQAFNDISEAIKILQKIGDKDVTILTSGQYAYQLVKHTKKNIIVFCGRRQNHLDLFMNNFQIQSIVSDSFQSAHENVIMSMNYSDIQNQLIKLLSPPQQQSMEYQHSKYHVSIQFLVAIEEIKEEKRPNQQDVFGEIENLLIENKQQKMSNILKDLDKQEQKKKKKRTKTQICLRNLFIFIAEMRFMKSLTNCLLSMIINQQKTLLHDNQSKEDKFQNLFRGTSFDQQGIFQQIIKDLNQSRDEGASIFWNTIASASQVRDVAKMYAKEKEYGILYEITLDKDAPHPFFQLQDYHSHYPVEKEVILFPQFEFIVQEITFTQEGSKQIYTVKIKQVKNNYAFALDPTKRKIYWDSIIEQKIKPKIDTLVNFQSKRIFELISFSNQNYNKEIQRKIFSSIETELENTFQLIHNQLQQIFFHSKYPNIVNQITSLTKTYTEIVKCRYDDQSAEIAKLHIDQVMK</sequence>
<dbReference type="Proteomes" id="UP000688137">
    <property type="component" value="Unassembled WGS sequence"/>
</dbReference>
<feature type="coiled-coil region" evidence="1">
    <location>
        <begin position="182"/>
        <end position="209"/>
    </location>
</feature>
<accession>A0A8S1PHR1</accession>
<dbReference type="AlphaFoldDB" id="A0A8S1PHR1"/>
<keyword evidence="3" id="KW-1185">Reference proteome</keyword>
<evidence type="ECO:0000313" key="3">
    <source>
        <dbReference type="Proteomes" id="UP000688137"/>
    </source>
</evidence>
<keyword evidence="1" id="KW-0175">Coiled coil</keyword>
<evidence type="ECO:0000256" key="1">
    <source>
        <dbReference type="SAM" id="Coils"/>
    </source>
</evidence>
<gene>
    <name evidence="2" type="ORF">PPRIM_AZ9-3.1.T1180188</name>
</gene>